<feature type="domain" description="Putative plant transposon protein" evidence="1">
    <location>
        <begin position="28"/>
        <end position="151"/>
    </location>
</feature>
<protein>
    <recommendedName>
        <fullName evidence="1">Putative plant transposon protein domain-containing protein</fullName>
    </recommendedName>
</protein>
<name>A0ABR0QA70_GOSAR</name>
<keyword evidence="3" id="KW-1185">Reference proteome</keyword>
<comment type="caution">
    <text evidence="2">The sequence shown here is derived from an EMBL/GenBank/DDBJ whole genome shotgun (WGS) entry which is preliminary data.</text>
</comment>
<evidence type="ECO:0000259" key="1">
    <source>
        <dbReference type="Pfam" id="PF20167"/>
    </source>
</evidence>
<accession>A0ABR0QA70</accession>
<gene>
    <name evidence="2" type="ORF">PVK06_012000</name>
</gene>
<reference evidence="2 3" key="1">
    <citation type="submission" date="2023-03" db="EMBL/GenBank/DDBJ databases">
        <title>WGS of Gossypium arboreum.</title>
        <authorList>
            <person name="Yu D."/>
        </authorList>
    </citation>
    <scope>NUCLEOTIDE SEQUENCE [LARGE SCALE GENOMIC DNA]</scope>
    <source>
        <tissue evidence="2">Leaf</tissue>
    </source>
</reference>
<evidence type="ECO:0000313" key="2">
    <source>
        <dbReference type="EMBL" id="KAK5836230.1"/>
    </source>
</evidence>
<dbReference type="EMBL" id="JARKNE010000004">
    <property type="protein sequence ID" value="KAK5836230.1"/>
    <property type="molecule type" value="Genomic_DNA"/>
</dbReference>
<proteinExistence type="predicted"/>
<dbReference type="InterPro" id="IPR046796">
    <property type="entry name" value="Transposase_32_dom"/>
</dbReference>
<dbReference type="Proteomes" id="UP001358586">
    <property type="component" value="Chromosome 4"/>
</dbReference>
<sequence>MVESSHAEGSQPKIFFNVVIAMRVVLGKVVQEFYAHVHSIDSPFISMRGKSISFDEEQINTHFGLGKVEDDHSEFFDNITLVKLSRVLNDLYVEGTQWTIPSHDCYTIKRAMLKLVEKVWYHSLRSKLMPSTHNTMVSKERMLLLHSIIQG</sequence>
<evidence type="ECO:0000313" key="3">
    <source>
        <dbReference type="Proteomes" id="UP001358586"/>
    </source>
</evidence>
<organism evidence="2 3">
    <name type="scientific">Gossypium arboreum</name>
    <name type="common">Tree cotton</name>
    <name type="synonym">Gossypium nanking</name>
    <dbReference type="NCBI Taxonomy" id="29729"/>
    <lineage>
        <taxon>Eukaryota</taxon>
        <taxon>Viridiplantae</taxon>
        <taxon>Streptophyta</taxon>
        <taxon>Embryophyta</taxon>
        <taxon>Tracheophyta</taxon>
        <taxon>Spermatophyta</taxon>
        <taxon>Magnoliopsida</taxon>
        <taxon>eudicotyledons</taxon>
        <taxon>Gunneridae</taxon>
        <taxon>Pentapetalae</taxon>
        <taxon>rosids</taxon>
        <taxon>malvids</taxon>
        <taxon>Malvales</taxon>
        <taxon>Malvaceae</taxon>
        <taxon>Malvoideae</taxon>
        <taxon>Gossypium</taxon>
    </lineage>
</organism>
<dbReference type="Pfam" id="PF20167">
    <property type="entry name" value="Transposase_32"/>
    <property type="match status" value="1"/>
</dbReference>